<dbReference type="PANTHER" id="PTHR40254">
    <property type="entry name" value="BLR0577 PROTEIN"/>
    <property type="match status" value="1"/>
</dbReference>
<keyword evidence="5" id="KW-0378">Hydrolase</keyword>
<dbReference type="EMBL" id="CP011125">
    <property type="protein sequence ID" value="AKF10874.1"/>
    <property type="molecule type" value="Genomic_DNA"/>
</dbReference>
<evidence type="ECO:0000256" key="1">
    <source>
        <dbReference type="ARBA" id="ARBA00006622"/>
    </source>
</evidence>
<dbReference type="AlphaFoldDB" id="A0A0F6SHQ9"/>
<dbReference type="InterPro" id="IPR036188">
    <property type="entry name" value="FAD/NAD-bd_sf"/>
</dbReference>
<dbReference type="Pfam" id="PF05995">
    <property type="entry name" value="CDO_I"/>
    <property type="match status" value="1"/>
</dbReference>
<dbReference type="PRINTS" id="PR00368">
    <property type="entry name" value="FADPNR"/>
</dbReference>
<dbReference type="InterPro" id="IPR038732">
    <property type="entry name" value="HpyO/CreE_NAD-binding"/>
</dbReference>
<dbReference type="PANTHER" id="PTHR40254:SF1">
    <property type="entry name" value="BLR0577 PROTEIN"/>
    <property type="match status" value="1"/>
</dbReference>
<dbReference type="GO" id="GO:0005506">
    <property type="term" value="F:iron ion binding"/>
    <property type="evidence" value="ECO:0007669"/>
    <property type="project" value="InterPro"/>
</dbReference>
<dbReference type="InterPro" id="IPR052189">
    <property type="entry name" value="L-asp_N-monooxygenase_NS-form"/>
</dbReference>
<dbReference type="InterPro" id="IPR011051">
    <property type="entry name" value="RmlC_Cupin_sf"/>
</dbReference>
<keyword evidence="6" id="KW-1185">Reference proteome</keyword>
<feature type="domain" description="FAD-dependent urate hydroxylase HpyO/Asp monooxygenase CreE-like FAD/NAD(P)-binding" evidence="4">
    <location>
        <begin position="188"/>
        <end position="338"/>
    </location>
</feature>
<dbReference type="Gene3D" id="2.60.120.10">
    <property type="entry name" value="Jelly Rolls"/>
    <property type="match status" value="1"/>
</dbReference>
<dbReference type="KEGG" id="samy:DB32_008023"/>
<accession>A0A0F6SHQ9</accession>
<evidence type="ECO:0000256" key="3">
    <source>
        <dbReference type="PIRSR" id="PIRSR610300-51"/>
    </source>
</evidence>
<evidence type="ECO:0000259" key="4">
    <source>
        <dbReference type="Pfam" id="PF13454"/>
    </source>
</evidence>
<dbReference type="STRING" id="927083.DB32_008023"/>
<dbReference type="GO" id="GO:0016787">
    <property type="term" value="F:hydrolase activity"/>
    <property type="evidence" value="ECO:0007669"/>
    <property type="project" value="UniProtKB-KW"/>
</dbReference>
<dbReference type="InterPro" id="IPR014710">
    <property type="entry name" value="RmlC-like_jellyroll"/>
</dbReference>
<keyword evidence="3" id="KW-0408">Iron</keyword>
<dbReference type="CDD" id="cd10548">
    <property type="entry name" value="cupin_CDO"/>
    <property type="match status" value="1"/>
</dbReference>
<evidence type="ECO:0000256" key="2">
    <source>
        <dbReference type="PIRSR" id="PIRSR610300-50"/>
    </source>
</evidence>
<dbReference type="Proteomes" id="UP000034883">
    <property type="component" value="Chromosome"/>
</dbReference>
<keyword evidence="2" id="KW-0883">Thioether bond</keyword>
<keyword evidence="3" id="KW-0479">Metal-binding</keyword>
<feature type="binding site" evidence="3">
    <location>
        <position position="84"/>
    </location>
    <ligand>
        <name>Fe cation</name>
        <dbReference type="ChEBI" id="CHEBI:24875"/>
        <note>catalytic</note>
    </ligand>
</feature>
<dbReference type="Gene3D" id="3.50.50.60">
    <property type="entry name" value="FAD/NAD(P)-binding domain"/>
    <property type="match status" value="1"/>
</dbReference>
<proteinExistence type="inferred from homology"/>
<gene>
    <name evidence="5" type="ORF">DB32_008023</name>
</gene>
<evidence type="ECO:0000313" key="6">
    <source>
        <dbReference type="Proteomes" id="UP000034883"/>
    </source>
</evidence>
<dbReference type="SUPFAM" id="SSF51905">
    <property type="entry name" value="FAD/NAD(P)-binding domain"/>
    <property type="match status" value="1"/>
</dbReference>
<protein>
    <submittedName>
        <fullName evidence="5">Hydroxyacylglutathione hydrolase</fullName>
    </submittedName>
</protein>
<feature type="binding site" evidence="3">
    <location>
        <position position="86"/>
    </location>
    <ligand>
        <name>Fe cation</name>
        <dbReference type="ChEBI" id="CHEBI:24875"/>
        <note>catalytic</note>
    </ligand>
</feature>
<organism evidence="5 6">
    <name type="scientific">Sandaracinus amylolyticus</name>
    <dbReference type="NCBI Taxonomy" id="927083"/>
    <lineage>
        <taxon>Bacteria</taxon>
        <taxon>Pseudomonadati</taxon>
        <taxon>Myxococcota</taxon>
        <taxon>Polyangia</taxon>
        <taxon>Polyangiales</taxon>
        <taxon>Sandaracinaceae</taxon>
        <taxon>Sandaracinus</taxon>
    </lineage>
</organism>
<feature type="binding site" evidence="3">
    <location>
        <position position="135"/>
    </location>
    <ligand>
        <name>Fe cation</name>
        <dbReference type="ChEBI" id="CHEBI:24875"/>
        <note>catalytic</note>
    </ligand>
</feature>
<comment type="similarity">
    <text evidence="1">Belongs to the cysteine dioxygenase family.</text>
</comment>
<name>A0A0F6SHQ9_9BACT</name>
<sequence>MLRRVSMSERSRLRELIARFEALGAQVRREDAMALLAGAELEWDDVAPFVSPGEHGYTRRRIARTDAFEMLVMTWRPGQRSAPHDHAGSLCALRVMRGGVHETRYAPAPDGLVDPCARGELREGEVAVDTTTEVHALSNDASDGSLLVTLHVYAPPLPELRRFAARPSEARALPIFSRRRAARAPVVALIGGGFSGTLAAAHLVRLASQSDRALHVVIVDRQAAFGEGAAYRTADGRHLLNVPASNMSAWPDRREHFLAWARRRDPAVAPTDFLPRRLYGEYVRDTFFEVAAESAQDVTAEIVRAEVHDVRRDADRWRLELDGGAPIDADAIVVATGHRPPECPIGDRWSGSRSRYIEDPWASLALSAIAPDEPVVLLGTGLTAIDVLLTITRSLREAPVVAISRRGLAPASHASVPVRAIDPSEWLDPLIDRGPTARTLVRELRAAIARADDWRAVIDGLRPHTARTWRALPEREAARLLRHARAYWEVRRHRVAPPVAAILHELESRGVFRTLAGRVLAARADDEGVTLDVRARGAVDPHSLRTAWIVNCTGPGSGARLAGAPGLGALIRAEHLELDGLGLGVRTDEHGRAREGDRARGDLVVIGTLRKPDLWESTAVPELREQARDAARVLLEHLAHARA</sequence>
<dbReference type="InterPro" id="IPR010300">
    <property type="entry name" value="CDO_1"/>
</dbReference>
<dbReference type="SUPFAM" id="SSF51182">
    <property type="entry name" value="RmlC-like cupins"/>
    <property type="match status" value="1"/>
</dbReference>
<feature type="cross-link" description="3'-(S-cysteinyl)-tyrosine (Cys-Tyr)" evidence="2">
    <location>
        <begin position="91"/>
        <end position="153"/>
    </location>
</feature>
<dbReference type="OrthoDB" id="101972at2"/>
<dbReference type="GO" id="GO:0016702">
    <property type="term" value="F:oxidoreductase activity, acting on single donors with incorporation of molecular oxygen, incorporation of two atoms of oxygen"/>
    <property type="evidence" value="ECO:0007669"/>
    <property type="project" value="InterPro"/>
</dbReference>
<evidence type="ECO:0000313" key="5">
    <source>
        <dbReference type="EMBL" id="AKF10874.1"/>
    </source>
</evidence>
<reference evidence="5 6" key="1">
    <citation type="submission" date="2015-03" db="EMBL/GenBank/DDBJ databases">
        <title>Genome assembly of Sandaracinus amylolyticus DSM 53668.</title>
        <authorList>
            <person name="Sharma G."/>
            <person name="Subramanian S."/>
        </authorList>
    </citation>
    <scope>NUCLEOTIDE SEQUENCE [LARGE SCALE GENOMIC DNA]</scope>
    <source>
        <strain evidence="5 6">DSM 53668</strain>
    </source>
</reference>
<dbReference type="Pfam" id="PF13454">
    <property type="entry name" value="NAD_binding_9"/>
    <property type="match status" value="1"/>
</dbReference>